<proteinExistence type="predicted"/>
<dbReference type="HOGENOM" id="CLU_995139_0_0_1"/>
<keyword evidence="3" id="KW-1185">Reference proteome</keyword>
<feature type="region of interest" description="Disordered" evidence="1">
    <location>
        <begin position="128"/>
        <end position="174"/>
    </location>
</feature>
<dbReference type="EMBL" id="KI394012">
    <property type="protein sequence ID" value="ERN05169.1"/>
    <property type="molecule type" value="Genomic_DNA"/>
</dbReference>
<evidence type="ECO:0000256" key="1">
    <source>
        <dbReference type="SAM" id="MobiDB-lite"/>
    </source>
</evidence>
<evidence type="ECO:0000313" key="2">
    <source>
        <dbReference type="EMBL" id="ERN05169.1"/>
    </source>
</evidence>
<dbReference type="Gramene" id="ERN05169">
    <property type="protein sequence ID" value="ERN05169"/>
    <property type="gene ID" value="AMTR_s00053p00215480"/>
</dbReference>
<organism evidence="2 3">
    <name type="scientific">Amborella trichopoda</name>
    <dbReference type="NCBI Taxonomy" id="13333"/>
    <lineage>
        <taxon>Eukaryota</taxon>
        <taxon>Viridiplantae</taxon>
        <taxon>Streptophyta</taxon>
        <taxon>Embryophyta</taxon>
        <taxon>Tracheophyta</taxon>
        <taxon>Spermatophyta</taxon>
        <taxon>Magnoliopsida</taxon>
        <taxon>Amborellales</taxon>
        <taxon>Amborellaceae</taxon>
        <taxon>Amborella</taxon>
    </lineage>
</organism>
<dbReference type="Proteomes" id="UP000017836">
    <property type="component" value="Unassembled WGS sequence"/>
</dbReference>
<sequence>MEGKPPDLNGSPLQFGGAAGDESWLVKILANKVAVGPTARGKGKSGSAMETTSVTGFQVDVGSEACVEVADRSGYCVITGSGYGAYGGYTTEGSGASGRAISGHIPSIILDHGLLSYNALQVSRSVRSNKGDQGNGGLDPLRGAHDSEGAEDGDARNASAPGDHSMVGGLKPVGVREGHTKGPCALSSMDVSAPDSLRSDVAITLMERLVIMAIRGFDCWGILSLLNDDSAENTAANAVAAADFVHTTVTGSPPVKGFNGVHNNIVDRVVNGDVQLANSY</sequence>
<accession>W1PBW7</accession>
<dbReference type="AlphaFoldDB" id="W1PBW7"/>
<protein>
    <submittedName>
        <fullName evidence="2">Uncharacterized protein</fullName>
    </submittedName>
</protein>
<gene>
    <name evidence="2" type="ORF">AMTR_s00053p00215480</name>
</gene>
<reference evidence="3" key="1">
    <citation type="journal article" date="2013" name="Science">
        <title>The Amborella genome and the evolution of flowering plants.</title>
        <authorList>
            <consortium name="Amborella Genome Project"/>
        </authorList>
    </citation>
    <scope>NUCLEOTIDE SEQUENCE [LARGE SCALE GENOMIC DNA]</scope>
</reference>
<name>W1PBW7_AMBTC</name>
<evidence type="ECO:0000313" key="3">
    <source>
        <dbReference type="Proteomes" id="UP000017836"/>
    </source>
</evidence>